<keyword evidence="3" id="KW-0378">Hydrolase</keyword>
<feature type="transmembrane region" description="Helical" evidence="1">
    <location>
        <begin position="64"/>
        <end position="84"/>
    </location>
</feature>
<name>A0A1T4KJN7_9FIRM</name>
<keyword evidence="1" id="KW-0472">Membrane</keyword>
<dbReference type="Pfam" id="PF00149">
    <property type="entry name" value="Metallophos"/>
    <property type="match status" value="1"/>
</dbReference>
<dbReference type="RefSeq" id="WP_078786096.1">
    <property type="nucleotide sequence ID" value="NZ_FMTO01000003.1"/>
</dbReference>
<keyword evidence="4" id="KW-1185">Reference proteome</keyword>
<organism evidence="3 4">
    <name type="scientific">Eubacterium ruminantium</name>
    <dbReference type="NCBI Taxonomy" id="42322"/>
    <lineage>
        <taxon>Bacteria</taxon>
        <taxon>Bacillati</taxon>
        <taxon>Bacillota</taxon>
        <taxon>Clostridia</taxon>
        <taxon>Eubacteriales</taxon>
        <taxon>Eubacteriaceae</taxon>
        <taxon>Eubacterium</taxon>
    </lineage>
</organism>
<dbReference type="OrthoDB" id="9780884at2"/>
<reference evidence="3 4" key="1">
    <citation type="submission" date="2017-02" db="EMBL/GenBank/DDBJ databases">
        <authorList>
            <person name="Peterson S.W."/>
        </authorList>
    </citation>
    <scope>NUCLEOTIDE SEQUENCE [LARGE SCALE GENOMIC DNA]</scope>
    <source>
        <strain evidence="3 4">ATCC 17233</strain>
    </source>
</reference>
<dbReference type="GO" id="GO:0016787">
    <property type="term" value="F:hydrolase activity"/>
    <property type="evidence" value="ECO:0007669"/>
    <property type="project" value="UniProtKB-KW"/>
</dbReference>
<dbReference type="SUPFAM" id="SSF56300">
    <property type="entry name" value="Metallo-dependent phosphatases"/>
    <property type="match status" value="1"/>
</dbReference>
<feature type="transmembrane region" description="Helical" evidence="1">
    <location>
        <begin position="6"/>
        <end position="21"/>
    </location>
</feature>
<proteinExistence type="predicted"/>
<feature type="transmembrane region" description="Helical" evidence="1">
    <location>
        <begin position="42"/>
        <end position="58"/>
    </location>
</feature>
<evidence type="ECO:0000256" key="1">
    <source>
        <dbReference type="SAM" id="Phobius"/>
    </source>
</evidence>
<dbReference type="InterPro" id="IPR029052">
    <property type="entry name" value="Metallo-depent_PP-like"/>
</dbReference>
<dbReference type="InterPro" id="IPR004843">
    <property type="entry name" value="Calcineurin-like_PHP"/>
</dbReference>
<feature type="domain" description="Calcineurin-like phosphoesterase" evidence="2">
    <location>
        <begin position="184"/>
        <end position="351"/>
    </location>
</feature>
<dbReference type="CDD" id="cd07385">
    <property type="entry name" value="MPP_YkuE_C"/>
    <property type="match status" value="1"/>
</dbReference>
<sequence>MWIAIFGIALFLMLGALIYIFKRFRYFRFVQKFSKEDKKMSGLIRLIPIVGFVIYGIFDLVNAAIVLIHLAIIWMIADLVAFILKKITSAGKKEDEAVSETAAVREEASEATAVREEASETAAVSEVVSKSASEPASDKKVYWPGLIAFAVTCIYLTIGYYFAHHLYETDYNLRSDKDIGGKLVIAQVSDSHVGATFDGNGFKKRLERIQKKNPDILVITGDFVDDGTTRKDMEISCKALGDFKAKYGVYFIYGNHDKGYYNSRDFSVSDLVRELEKNNVYILQDEAVLIEDRFYLVGRQDASVENRMEIKDIVKNLDKDKYIIVLDHQPNDYDNEEAAEVDLVLSGHTHGGQMFPIGIIGEKLFKANDKTYGLEKRGKTTFIVNSGISDWEIKFKTGTIAEYGIITIEGK</sequence>
<gene>
    <name evidence="3" type="ORF">SAMN02745110_00418</name>
</gene>
<dbReference type="PANTHER" id="PTHR31302">
    <property type="entry name" value="TRANSMEMBRANE PROTEIN WITH METALLOPHOSPHOESTERASE DOMAIN-RELATED"/>
    <property type="match status" value="1"/>
</dbReference>
<dbReference type="InterPro" id="IPR051158">
    <property type="entry name" value="Metallophosphoesterase_sf"/>
</dbReference>
<keyword evidence="1" id="KW-0812">Transmembrane</keyword>
<dbReference type="Proteomes" id="UP000189857">
    <property type="component" value="Unassembled WGS sequence"/>
</dbReference>
<evidence type="ECO:0000259" key="2">
    <source>
        <dbReference type="Pfam" id="PF00149"/>
    </source>
</evidence>
<dbReference type="EMBL" id="FUXA01000004">
    <property type="protein sequence ID" value="SJZ42629.1"/>
    <property type="molecule type" value="Genomic_DNA"/>
</dbReference>
<keyword evidence="1" id="KW-1133">Transmembrane helix</keyword>
<accession>A0A1T4KJN7</accession>
<dbReference type="AlphaFoldDB" id="A0A1T4KJN7"/>
<dbReference type="Gene3D" id="3.60.21.10">
    <property type="match status" value="1"/>
</dbReference>
<evidence type="ECO:0000313" key="4">
    <source>
        <dbReference type="Proteomes" id="UP000189857"/>
    </source>
</evidence>
<protein>
    <submittedName>
        <fullName evidence="3">Predicted phosphohydrolase, MPP superfamily</fullName>
    </submittedName>
</protein>
<feature type="transmembrane region" description="Helical" evidence="1">
    <location>
        <begin position="141"/>
        <end position="163"/>
    </location>
</feature>
<dbReference type="PANTHER" id="PTHR31302:SF0">
    <property type="entry name" value="TRANSMEMBRANE PROTEIN WITH METALLOPHOSPHOESTERASE DOMAIN"/>
    <property type="match status" value="1"/>
</dbReference>
<evidence type="ECO:0000313" key="3">
    <source>
        <dbReference type="EMBL" id="SJZ42629.1"/>
    </source>
</evidence>